<organism evidence="2 3">
    <name type="scientific">Dactylonectria estremocensis</name>
    <dbReference type="NCBI Taxonomy" id="1079267"/>
    <lineage>
        <taxon>Eukaryota</taxon>
        <taxon>Fungi</taxon>
        <taxon>Dikarya</taxon>
        <taxon>Ascomycota</taxon>
        <taxon>Pezizomycotina</taxon>
        <taxon>Sordariomycetes</taxon>
        <taxon>Hypocreomycetidae</taxon>
        <taxon>Hypocreales</taxon>
        <taxon>Nectriaceae</taxon>
        <taxon>Dactylonectria</taxon>
    </lineage>
</organism>
<evidence type="ECO:0008006" key="4">
    <source>
        <dbReference type="Google" id="ProtNLM"/>
    </source>
</evidence>
<accession>A0A9P9F7A3</accession>
<proteinExistence type="predicted"/>
<gene>
    <name evidence="2" type="ORF">B0J13DRAFT_217523</name>
</gene>
<feature type="signal peptide" evidence="1">
    <location>
        <begin position="1"/>
        <end position="20"/>
    </location>
</feature>
<dbReference type="Proteomes" id="UP000717696">
    <property type="component" value="Unassembled WGS sequence"/>
</dbReference>
<reference evidence="2" key="1">
    <citation type="journal article" date="2021" name="Nat. Commun.">
        <title>Genetic determinants of endophytism in the Arabidopsis root mycobiome.</title>
        <authorList>
            <person name="Mesny F."/>
            <person name="Miyauchi S."/>
            <person name="Thiergart T."/>
            <person name="Pickel B."/>
            <person name="Atanasova L."/>
            <person name="Karlsson M."/>
            <person name="Huettel B."/>
            <person name="Barry K.W."/>
            <person name="Haridas S."/>
            <person name="Chen C."/>
            <person name="Bauer D."/>
            <person name="Andreopoulos W."/>
            <person name="Pangilinan J."/>
            <person name="LaButti K."/>
            <person name="Riley R."/>
            <person name="Lipzen A."/>
            <person name="Clum A."/>
            <person name="Drula E."/>
            <person name="Henrissat B."/>
            <person name="Kohler A."/>
            <person name="Grigoriev I.V."/>
            <person name="Martin F.M."/>
            <person name="Hacquard S."/>
        </authorList>
    </citation>
    <scope>NUCLEOTIDE SEQUENCE</scope>
    <source>
        <strain evidence="2">MPI-CAGE-AT-0021</strain>
    </source>
</reference>
<keyword evidence="3" id="KW-1185">Reference proteome</keyword>
<keyword evidence="1" id="KW-0732">Signal</keyword>
<evidence type="ECO:0000256" key="1">
    <source>
        <dbReference type="SAM" id="SignalP"/>
    </source>
</evidence>
<comment type="caution">
    <text evidence="2">The sequence shown here is derived from an EMBL/GenBank/DDBJ whole genome shotgun (WGS) entry which is preliminary data.</text>
</comment>
<feature type="chain" id="PRO_5040481721" description="Secreted protein" evidence="1">
    <location>
        <begin position="21"/>
        <end position="110"/>
    </location>
</feature>
<protein>
    <recommendedName>
        <fullName evidence="4">Secreted protein</fullName>
    </recommendedName>
</protein>
<name>A0A9P9F7A3_9HYPO</name>
<dbReference type="EMBL" id="JAGMUU010000004">
    <property type="protein sequence ID" value="KAH7155107.1"/>
    <property type="molecule type" value="Genomic_DNA"/>
</dbReference>
<evidence type="ECO:0000313" key="2">
    <source>
        <dbReference type="EMBL" id="KAH7155107.1"/>
    </source>
</evidence>
<sequence length="110" mass="11306">MWHGCLLLDNLLGAVASTLAGGGLLDLGVIHDRTVAVGTGGAWQTIVMGVEVTSAAADGAAGVDKGSLGLGSHYVVNLVVAYKKLKMKMKLWLWLCLEVKLAASVSVSVS</sequence>
<dbReference type="AlphaFoldDB" id="A0A9P9F7A3"/>
<evidence type="ECO:0000313" key="3">
    <source>
        <dbReference type="Proteomes" id="UP000717696"/>
    </source>
</evidence>